<comment type="caution">
    <text evidence="2">The sequence shown here is derived from an EMBL/GenBank/DDBJ whole genome shotgun (WGS) entry which is preliminary data.</text>
</comment>
<sequence>MIQELFAKLTRLGSIASDVFFWEEIEGAQRPLGPLGLQQLYSDMEFVYCYLSQNLHQVMKNVIARAIEVVQANNIDPYSFLPGDEWIADVAQIATKMMLGQASFDNLDRDITSPTASSIHSHGSQ</sequence>
<dbReference type="Proteomes" id="UP001567538">
    <property type="component" value="Unassembled WGS sequence"/>
</dbReference>
<dbReference type="EMBL" id="JBEAFC010000007">
    <property type="protein sequence ID" value="KAL1550949.1"/>
    <property type="molecule type" value="Genomic_DNA"/>
</dbReference>
<accession>A0ABD1H423</accession>
<keyword evidence="1" id="KW-0813">Transport</keyword>
<evidence type="ECO:0000313" key="2">
    <source>
        <dbReference type="EMBL" id="KAL1550949.1"/>
    </source>
</evidence>
<protein>
    <submittedName>
        <fullName evidence="2">Uncharacterized protein</fullName>
    </submittedName>
</protein>
<dbReference type="PANTHER" id="PTHR21426">
    <property type="entry name" value="EXOCYST COMPLEX COMPONENT 8"/>
    <property type="match status" value="1"/>
</dbReference>
<evidence type="ECO:0000313" key="3">
    <source>
        <dbReference type="Proteomes" id="UP001567538"/>
    </source>
</evidence>
<name>A0ABD1H423_SALDI</name>
<dbReference type="AlphaFoldDB" id="A0ABD1H423"/>
<gene>
    <name evidence="2" type="ORF">AAHA92_18849</name>
</gene>
<keyword evidence="3" id="KW-1185">Reference proteome</keyword>
<dbReference type="InterPro" id="IPR033961">
    <property type="entry name" value="Exo84"/>
</dbReference>
<reference evidence="2 3" key="1">
    <citation type="submission" date="2024-06" db="EMBL/GenBank/DDBJ databases">
        <title>A chromosome level genome sequence of Diviner's sage (Salvia divinorum).</title>
        <authorList>
            <person name="Ford S.A."/>
            <person name="Ro D.-K."/>
            <person name="Ness R.W."/>
            <person name="Phillips M.A."/>
        </authorList>
    </citation>
    <scope>NUCLEOTIDE SEQUENCE [LARGE SCALE GENOMIC DNA]</scope>
    <source>
        <strain evidence="2">SAF-2024a</strain>
        <tissue evidence="2">Leaf</tissue>
    </source>
</reference>
<organism evidence="2 3">
    <name type="scientific">Salvia divinorum</name>
    <name type="common">Maria pastora</name>
    <name type="synonym">Diviner's sage</name>
    <dbReference type="NCBI Taxonomy" id="28513"/>
    <lineage>
        <taxon>Eukaryota</taxon>
        <taxon>Viridiplantae</taxon>
        <taxon>Streptophyta</taxon>
        <taxon>Embryophyta</taxon>
        <taxon>Tracheophyta</taxon>
        <taxon>Spermatophyta</taxon>
        <taxon>Magnoliopsida</taxon>
        <taxon>eudicotyledons</taxon>
        <taxon>Gunneridae</taxon>
        <taxon>Pentapetalae</taxon>
        <taxon>asterids</taxon>
        <taxon>lamiids</taxon>
        <taxon>Lamiales</taxon>
        <taxon>Lamiaceae</taxon>
        <taxon>Nepetoideae</taxon>
        <taxon>Mentheae</taxon>
        <taxon>Salviinae</taxon>
        <taxon>Salvia</taxon>
        <taxon>Salvia subgen. Calosphace</taxon>
    </lineage>
</organism>
<proteinExistence type="predicted"/>
<evidence type="ECO:0000256" key="1">
    <source>
        <dbReference type="ARBA" id="ARBA00022448"/>
    </source>
</evidence>
<dbReference type="PANTHER" id="PTHR21426:SF15">
    <property type="entry name" value="EXOCYST COMPLEX COMPONENT EXO84A"/>
    <property type="match status" value="1"/>
</dbReference>